<accession>A0A1M6FA16</accession>
<organism evidence="1 2">
    <name type="scientific">Mesonia phycicola</name>
    <dbReference type="NCBI Taxonomy" id="579105"/>
    <lineage>
        <taxon>Bacteria</taxon>
        <taxon>Pseudomonadati</taxon>
        <taxon>Bacteroidota</taxon>
        <taxon>Flavobacteriia</taxon>
        <taxon>Flavobacteriales</taxon>
        <taxon>Flavobacteriaceae</taxon>
        <taxon>Mesonia</taxon>
    </lineage>
</organism>
<dbReference type="EMBL" id="FQYY01000006">
    <property type="protein sequence ID" value="SHI94527.1"/>
    <property type="molecule type" value="Genomic_DNA"/>
</dbReference>
<gene>
    <name evidence="1" type="ORF">SAMN04488096_10625</name>
</gene>
<dbReference type="Proteomes" id="UP000184225">
    <property type="component" value="Unassembled WGS sequence"/>
</dbReference>
<dbReference type="STRING" id="579105.SAMN04488096_10625"/>
<evidence type="ECO:0000313" key="1">
    <source>
        <dbReference type="EMBL" id="SHI94527.1"/>
    </source>
</evidence>
<reference evidence="1 2" key="1">
    <citation type="submission" date="2016-11" db="EMBL/GenBank/DDBJ databases">
        <authorList>
            <person name="Jaros S."/>
            <person name="Januszkiewicz K."/>
            <person name="Wedrychowicz H."/>
        </authorList>
    </citation>
    <scope>NUCLEOTIDE SEQUENCE [LARGE SCALE GENOMIC DNA]</scope>
    <source>
        <strain evidence="1 2">DSM 21425</strain>
    </source>
</reference>
<keyword evidence="2" id="KW-1185">Reference proteome</keyword>
<name>A0A1M6FA16_9FLAO</name>
<proteinExistence type="predicted"/>
<sequence length="102" mass="11561">MKVSSLKHSVTYFFLFLFLSMKLGGLHAISHIKDKDHAKHCTICHHSIVNDLTPALQPEIQDFSLEKVEVFVKTEISKDNHFLVVSAVESNELLPRPPPNLI</sequence>
<protein>
    <submittedName>
        <fullName evidence="1">Uncharacterized protein</fullName>
    </submittedName>
</protein>
<dbReference type="AlphaFoldDB" id="A0A1M6FA16"/>
<evidence type="ECO:0000313" key="2">
    <source>
        <dbReference type="Proteomes" id="UP000184225"/>
    </source>
</evidence>